<dbReference type="AlphaFoldDB" id="A0A0A9DIR6"/>
<accession>A0A0A9DIR6</accession>
<reference evidence="1" key="2">
    <citation type="journal article" date="2015" name="Data Brief">
        <title>Shoot transcriptome of the giant reed, Arundo donax.</title>
        <authorList>
            <person name="Barrero R.A."/>
            <person name="Guerrero F.D."/>
            <person name="Moolhuijzen P."/>
            <person name="Goolsby J.A."/>
            <person name="Tidwell J."/>
            <person name="Bellgard S.E."/>
            <person name="Bellgard M.I."/>
        </authorList>
    </citation>
    <scope>NUCLEOTIDE SEQUENCE</scope>
    <source>
        <tissue evidence="1">Shoot tissue taken approximately 20 cm above the soil surface</tissue>
    </source>
</reference>
<reference evidence="1" key="1">
    <citation type="submission" date="2014-09" db="EMBL/GenBank/DDBJ databases">
        <authorList>
            <person name="Magalhaes I.L.F."/>
            <person name="Oliveira U."/>
            <person name="Santos F.R."/>
            <person name="Vidigal T.H.D.A."/>
            <person name="Brescovit A.D."/>
            <person name="Santos A.J."/>
        </authorList>
    </citation>
    <scope>NUCLEOTIDE SEQUENCE</scope>
    <source>
        <tissue evidence="1">Shoot tissue taken approximately 20 cm above the soil surface</tissue>
    </source>
</reference>
<proteinExistence type="predicted"/>
<evidence type="ECO:0000313" key="1">
    <source>
        <dbReference type="EMBL" id="JAD88494.1"/>
    </source>
</evidence>
<name>A0A0A9DIR6_ARUDO</name>
<dbReference type="EMBL" id="GBRH01209401">
    <property type="protein sequence ID" value="JAD88494.1"/>
    <property type="molecule type" value="Transcribed_RNA"/>
</dbReference>
<sequence>MLSQNPVVLNISLVQLDLLPLPVKANAVYDVRIFDIKSHKQSYSEDQLTRIRSVSVRNSTWWVTRMTVFSASDVITQSCKNIAIKPLLLLLLPPLLLSILEEEEVWWSEPSIAIALMVTA</sequence>
<organism evidence="1">
    <name type="scientific">Arundo donax</name>
    <name type="common">Giant reed</name>
    <name type="synonym">Donax arundinaceus</name>
    <dbReference type="NCBI Taxonomy" id="35708"/>
    <lineage>
        <taxon>Eukaryota</taxon>
        <taxon>Viridiplantae</taxon>
        <taxon>Streptophyta</taxon>
        <taxon>Embryophyta</taxon>
        <taxon>Tracheophyta</taxon>
        <taxon>Spermatophyta</taxon>
        <taxon>Magnoliopsida</taxon>
        <taxon>Liliopsida</taxon>
        <taxon>Poales</taxon>
        <taxon>Poaceae</taxon>
        <taxon>PACMAD clade</taxon>
        <taxon>Arundinoideae</taxon>
        <taxon>Arundineae</taxon>
        <taxon>Arundo</taxon>
    </lineage>
</organism>
<protein>
    <submittedName>
        <fullName evidence="1">SUS5</fullName>
    </submittedName>
</protein>